<dbReference type="Proteomes" id="UP000001292">
    <property type="component" value="Unassembled WGS sequence"/>
</dbReference>
<dbReference type="PhylomeDB" id="B4HV99"/>
<dbReference type="AlphaFoldDB" id="B4HV99"/>
<feature type="transmembrane region" description="Helical" evidence="2">
    <location>
        <begin position="394"/>
        <end position="423"/>
    </location>
</feature>
<proteinExistence type="predicted"/>
<reference evidence="3 4" key="1">
    <citation type="journal article" date="2007" name="Nature">
        <title>Evolution of genes and genomes on the Drosophila phylogeny.</title>
        <authorList>
            <consortium name="Drosophila 12 Genomes Consortium"/>
            <person name="Clark A.G."/>
            <person name="Eisen M.B."/>
            <person name="Smith D.R."/>
            <person name="Bergman C.M."/>
            <person name="Oliver B."/>
            <person name="Markow T.A."/>
            <person name="Kaufman T.C."/>
            <person name="Kellis M."/>
            <person name="Gelbart W."/>
            <person name="Iyer V.N."/>
            <person name="Pollard D.A."/>
            <person name="Sackton T.B."/>
            <person name="Larracuente A.M."/>
            <person name="Singh N.D."/>
            <person name="Abad J.P."/>
            <person name="Abt D.N."/>
            <person name="Adryan B."/>
            <person name="Aguade M."/>
            <person name="Akashi H."/>
            <person name="Anderson W.W."/>
            <person name="Aquadro C.F."/>
            <person name="Ardell D.H."/>
            <person name="Arguello R."/>
            <person name="Artieri C.G."/>
            <person name="Barbash D.A."/>
            <person name="Barker D."/>
            <person name="Barsanti P."/>
            <person name="Batterham P."/>
            <person name="Batzoglou S."/>
            <person name="Begun D."/>
            <person name="Bhutkar A."/>
            <person name="Blanco E."/>
            <person name="Bosak S.A."/>
            <person name="Bradley R.K."/>
            <person name="Brand A.D."/>
            <person name="Brent M.R."/>
            <person name="Brooks A.N."/>
            <person name="Brown R.H."/>
            <person name="Butlin R.K."/>
            <person name="Caggese C."/>
            <person name="Calvi B.R."/>
            <person name="Bernardo de Carvalho A."/>
            <person name="Caspi A."/>
            <person name="Castrezana S."/>
            <person name="Celniker S.E."/>
            <person name="Chang J.L."/>
            <person name="Chapple C."/>
            <person name="Chatterji S."/>
            <person name="Chinwalla A."/>
            <person name="Civetta A."/>
            <person name="Clifton S.W."/>
            <person name="Comeron J.M."/>
            <person name="Costello J.C."/>
            <person name="Coyne J.A."/>
            <person name="Daub J."/>
            <person name="David R.G."/>
            <person name="Delcher A.L."/>
            <person name="Delehaunty K."/>
            <person name="Do C.B."/>
            <person name="Ebling H."/>
            <person name="Edwards K."/>
            <person name="Eickbush T."/>
            <person name="Evans J.D."/>
            <person name="Filipski A."/>
            <person name="Findeiss S."/>
            <person name="Freyhult E."/>
            <person name="Fulton L."/>
            <person name="Fulton R."/>
            <person name="Garcia A.C."/>
            <person name="Gardiner A."/>
            <person name="Garfield D.A."/>
            <person name="Garvin B.E."/>
            <person name="Gibson G."/>
            <person name="Gilbert D."/>
            <person name="Gnerre S."/>
            <person name="Godfrey J."/>
            <person name="Good R."/>
            <person name="Gotea V."/>
            <person name="Gravely B."/>
            <person name="Greenberg A.J."/>
            <person name="Griffiths-Jones S."/>
            <person name="Gross S."/>
            <person name="Guigo R."/>
            <person name="Gustafson E.A."/>
            <person name="Haerty W."/>
            <person name="Hahn M.W."/>
            <person name="Halligan D.L."/>
            <person name="Halpern A.L."/>
            <person name="Halter G.M."/>
            <person name="Han M.V."/>
            <person name="Heger A."/>
            <person name="Hillier L."/>
            <person name="Hinrichs A.S."/>
            <person name="Holmes I."/>
            <person name="Hoskins R.A."/>
            <person name="Hubisz M.J."/>
            <person name="Hultmark D."/>
            <person name="Huntley M.A."/>
            <person name="Jaffe D.B."/>
            <person name="Jagadeeshan S."/>
            <person name="Jeck W.R."/>
            <person name="Johnson J."/>
            <person name="Jones C.D."/>
            <person name="Jordan W.C."/>
            <person name="Karpen G.H."/>
            <person name="Kataoka E."/>
            <person name="Keightley P.D."/>
            <person name="Kheradpour P."/>
            <person name="Kirkness E.F."/>
            <person name="Koerich L.B."/>
            <person name="Kristiansen K."/>
            <person name="Kudrna D."/>
            <person name="Kulathinal R.J."/>
            <person name="Kumar S."/>
            <person name="Kwok R."/>
            <person name="Lander E."/>
            <person name="Langley C.H."/>
            <person name="Lapoint R."/>
            <person name="Lazzaro B.P."/>
            <person name="Lee S.J."/>
            <person name="Levesque L."/>
            <person name="Li R."/>
            <person name="Lin C.F."/>
            <person name="Lin M.F."/>
            <person name="Lindblad-Toh K."/>
            <person name="Llopart A."/>
            <person name="Long M."/>
            <person name="Low L."/>
            <person name="Lozovsky E."/>
            <person name="Lu J."/>
            <person name="Luo M."/>
            <person name="Machado C.A."/>
            <person name="Makalowski W."/>
            <person name="Marzo M."/>
            <person name="Matsuda M."/>
            <person name="Matzkin L."/>
            <person name="McAllister B."/>
            <person name="McBride C.S."/>
            <person name="McKernan B."/>
            <person name="McKernan K."/>
            <person name="Mendez-Lago M."/>
            <person name="Minx P."/>
            <person name="Mollenhauer M.U."/>
            <person name="Montooth K."/>
            <person name="Mount S.M."/>
            <person name="Mu X."/>
            <person name="Myers E."/>
            <person name="Negre B."/>
            <person name="Newfeld S."/>
            <person name="Nielsen R."/>
            <person name="Noor M.A."/>
            <person name="O'Grady P."/>
            <person name="Pachter L."/>
            <person name="Papaceit M."/>
            <person name="Parisi M.J."/>
            <person name="Parisi M."/>
            <person name="Parts L."/>
            <person name="Pedersen J.S."/>
            <person name="Pesole G."/>
            <person name="Phillippy A.M."/>
            <person name="Ponting C.P."/>
            <person name="Pop M."/>
            <person name="Porcelli D."/>
            <person name="Powell J.R."/>
            <person name="Prohaska S."/>
            <person name="Pruitt K."/>
            <person name="Puig M."/>
            <person name="Quesneville H."/>
            <person name="Ram K.R."/>
            <person name="Rand D."/>
            <person name="Rasmussen M.D."/>
            <person name="Reed L.K."/>
            <person name="Reenan R."/>
            <person name="Reily A."/>
            <person name="Remington K.A."/>
            <person name="Rieger T.T."/>
            <person name="Ritchie M.G."/>
            <person name="Robin C."/>
            <person name="Rogers Y.H."/>
            <person name="Rohde C."/>
            <person name="Rozas J."/>
            <person name="Rubenfield M.J."/>
            <person name="Ruiz A."/>
            <person name="Russo S."/>
            <person name="Salzberg S.L."/>
            <person name="Sanchez-Gracia A."/>
            <person name="Saranga D.J."/>
            <person name="Sato H."/>
            <person name="Schaeffer S.W."/>
            <person name="Schatz M.C."/>
            <person name="Schlenke T."/>
            <person name="Schwartz R."/>
            <person name="Segarra C."/>
            <person name="Singh R.S."/>
            <person name="Sirot L."/>
            <person name="Sirota M."/>
            <person name="Sisneros N.B."/>
            <person name="Smith C.D."/>
            <person name="Smith T.F."/>
            <person name="Spieth J."/>
            <person name="Stage D.E."/>
            <person name="Stark A."/>
            <person name="Stephan W."/>
            <person name="Strausberg R.L."/>
            <person name="Strempel S."/>
            <person name="Sturgill D."/>
            <person name="Sutton G."/>
            <person name="Sutton G.G."/>
            <person name="Tao W."/>
            <person name="Teichmann S."/>
            <person name="Tobari Y.N."/>
            <person name="Tomimura Y."/>
            <person name="Tsolas J.M."/>
            <person name="Valente V.L."/>
            <person name="Venter E."/>
            <person name="Venter J.C."/>
            <person name="Vicario S."/>
            <person name="Vieira F.G."/>
            <person name="Vilella A.J."/>
            <person name="Villasante A."/>
            <person name="Walenz B."/>
            <person name="Wang J."/>
            <person name="Wasserman M."/>
            <person name="Watts T."/>
            <person name="Wilson D."/>
            <person name="Wilson R.K."/>
            <person name="Wing R.A."/>
            <person name="Wolfner M.F."/>
            <person name="Wong A."/>
            <person name="Wong G.K."/>
            <person name="Wu C.I."/>
            <person name="Wu G."/>
            <person name="Yamamoto D."/>
            <person name="Yang H.P."/>
            <person name="Yang S.P."/>
            <person name="Yorke J.A."/>
            <person name="Yoshida K."/>
            <person name="Zdobnov E."/>
            <person name="Zhang P."/>
            <person name="Zhang Y."/>
            <person name="Zimin A.V."/>
            <person name="Baldwin J."/>
            <person name="Abdouelleil A."/>
            <person name="Abdulkadir J."/>
            <person name="Abebe A."/>
            <person name="Abera B."/>
            <person name="Abreu J."/>
            <person name="Acer S.C."/>
            <person name="Aftuck L."/>
            <person name="Alexander A."/>
            <person name="An P."/>
            <person name="Anderson E."/>
            <person name="Anderson S."/>
            <person name="Arachi H."/>
            <person name="Azer M."/>
            <person name="Bachantsang P."/>
            <person name="Barry A."/>
            <person name="Bayul T."/>
            <person name="Berlin A."/>
            <person name="Bessette D."/>
            <person name="Bloom T."/>
            <person name="Blye J."/>
            <person name="Boguslavskiy L."/>
            <person name="Bonnet C."/>
            <person name="Boukhgalter B."/>
            <person name="Bourzgui I."/>
            <person name="Brown A."/>
            <person name="Cahill P."/>
            <person name="Channer S."/>
            <person name="Cheshatsang Y."/>
            <person name="Chuda L."/>
            <person name="Citroen M."/>
            <person name="Collymore A."/>
            <person name="Cooke P."/>
            <person name="Costello M."/>
            <person name="D'Aco K."/>
            <person name="Daza R."/>
            <person name="De Haan G."/>
            <person name="DeGray S."/>
            <person name="DeMaso C."/>
            <person name="Dhargay N."/>
            <person name="Dooley K."/>
            <person name="Dooley E."/>
            <person name="Doricent M."/>
            <person name="Dorje P."/>
            <person name="Dorjee K."/>
            <person name="Dupes A."/>
            <person name="Elong R."/>
            <person name="Falk J."/>
            <person name="Farina A."/>
            <person name="Faro S."/>
            <person name="Ferguson D."/>
            <person name="Fisher S."/>
            <person name="Foley C.D."/>
            <person name="Franke A."/>
            <person name="Friedrich D."/>
            <person name="Gadbois L."/>
            <person name="Gearin G."/>
            <person name="Gearin C.R."/>
            <person name="Giannoukos G."/>
            <person name="Goode T."/>
            <person name="Graham J."/>
            <person name="Grandbois E."/>
            <person name="Grewal S."/>
            <person name="Gyaltsen K."/>
            <person name="Hafez N."/>
            <person name="Hagos B."/>
            <person name="Hall J."/>
            <person name="Henson C."/>
            <person name="Hollinger A."/>
            <person name="Honan T."/>
            <person name="Huard M.D."/>
            <person name="Hughes L."/>
            <person name="Hurhula B."/>
            <person name="Husby M.E."/>
            <person name="Kamat A."/>
            <person name="Kanga B."/>
            <person name="Kashin S."/>
            <person name="Khazanovich D."/>
            <person name="Kisner P."/>
            <person name="Lance K."/>
            <person name="Lara M."/>
            <person name="Lee W."/>
            <person name="Lennon N."/>
            <person name="Letendre F."/>
            <person name="LeVine R."/>
            <person name="Lipovsky A."/>
            <person name="Liu X."/>
            <person name="Liu J."/>
            <person name="Liu S."/>
            <person name="Lokyitsang T."/>
            <person name="Lokyitsang Y."/>
            <person name="Lubonja R."/>
            <person name="Lui A."/>
            <person name="MacDonald P."/>
            <person name="Magnisalis V."/>
            <person name="Maru K."/>
            <person name="Matthews C."/>
            <person name="McCusker W."/>
            <person name="McDonough S."/>
            <person name="Mehta T."/>
            <person name="Meldrim J."/>
            <person name="Meneus L."/>
            <person name="Mihai O."/>
            <person name="Mihalev A."/>
            <person name="Mihova T."/>
            <person name="Mittelman R."/>
            <person name="Mlenga V."/>
            <person name="Montmayeur A."/>
            <person name="Mulrain L."/>
            <person name="Navidi A."/>
            <person name="Naylor J."/>
            <person name="Negash T."/>
            <person name="Nguyen T."/>
            <person name="Nguyen N."/>
            <person name="Nicol R."/>
            <person name="Norbu C."/>
            <person name="Norbu N."/>
            <person name="Novod N."/>
            <person name="O'Neill B."/>
            <person name="Osman S."/>
            <person name="Markiewicz E."/>
            <person name="Oyono O.L."/>
            <person name="Patti C."/>
            <person name="Phunkhang P."/>
            <person name="Pierre F."/>
            <person name="Priest M."/>
            <person name="Raghuraman S."/>
            <person name="Rege F."/>
            <person name="Reyes R."/>
            <person name="Rise C."/>
            <person name="Rogov P."/>
            <person name="Ross K."/>
            <person name="Ryan E."/>
            <person name="Settipalli S."/>
            <person name="Shea T."/>
            <person name="Sherpa N."/>
            <person name="Shi L."/>
            <person name="Shih D."/>
            <person name="Sparrow T."/>
            <person name="Spaulding J."/>
            <person name="Stalker J."/>
            <person name="Stange-Thomann N."/>
            <person name="Stavropoulos S."/>
            <person name="Stone C."/>
            <person name="Strader C."/>
            <person name="Tesfaye S."/>
            <person name="Thomson T."/>
            <person name="Thoulutsang Y."/>
            <person name="Thoulutsang D."/>
            <person name="Topham K."/>
            <person name="Topping I."/>
            <person name="Tsamla T."/>
            <person name="Vassiliev H."/>
            <person name="Vo A."/>
            <person name="Wangchuk T."/>
            <person name="Wangdi T."/>
            <person name="Weiand M."/>
            <person name="Wilkinson J."/>
            <person name="Wilson A."/>
            <person name="Yadav S."/>
            <person name="Young G."/>
            <person name="Yu Q."/>
            <person name="Zembek L."/>
            <person name="Zhong D."/>
            <person name="Zimmer A."/>
            <person name="Zwirko Z."/>
            <person name="Jaffe D.B."/>
            <person name="Alvarez P."/>
            <person name="Brockman W."/>
            <person name="Butler J."/>
            <person name="Chin C."/>
            <person name="Gnerre S."/>
            <person name="Grabherr M."/>
            <person name="Kleber M."/>
            <person name="Mauceli E."/>
            <person name="MacCallum I."/>
        </authorList>
    </citation>
    <scope>NUCLEOTIDE SEQUENCE [LARGE SCALE GENOMIC DNA]</scope>
    <source>
        <strain evidence="4">Rob3c / Tucson 14021-0248.25</strain>
    </source>
</reference>
<feature type="compositionally biased region" description="Acidic residues" evidence="1">
    <location>
        <begin position="95"/>
        <end position="116"/>
    </location>
</feature>
<dbReference type="STRING" id="7238.B4HV99"/>
<evidence type="ECO:0000256" key="1">
    <source>
        <dbReference type="SAM" id="MobiDB-lite"/>
    </source>
</evidence>
<evidence type="ECO:0000313" key="4">
    <source>
        <dbReference type="Proteomes" id="UP000001292"/>
    </source>
</evidence>
<feature type="compositionally biased region" description="Basic and acidic residues" evidence="1">
    <location>
        <begin position="79"/>
        <end position="88"/>
    </location>
</feature>
<sequence length="433" mass="47048">MKQYARLHYDPRPLSPKLIWHSYAAIQTADTNIETGRAEAAVTGSGAGAELAEILVPSDTQIDVPGGGIPGGQIPSLESTDRDMKEARAAPIARDDEDQEAEDPEEHGQEEEEPPEVEQLSTNANYVCCRYPGTTSSSTSGAADTLNRSKSRVQKYLKKCKQRLTGQFKMPTSSSTTTTTITLIRNEPAPTTIEQALAEQEEEYLAKGSNGSYADALPIECSLSASIAEEQQQAVDELEPPKEEEVPLETELTEPSSTPPPQSNLEGIPAPEQLRLPADVDATLARLIDSHLSHIYPVYWARTRAILIQQARERLVCGFDGSLVRFEQRFLCKFAQIAATLRTAHQIGEALGAAIHGPNSGVHYSVVDGPLSVVRVPWRLPCVWLSKCLNAMDISSICLCLCVIIAIVIILIMSMSLLLGVCVEVNASCNANR</sequence>
<dbReference type="OMA" id="LESEMCC"/>
<evidence type="ECO:0000256" key="2">
    <source>
        <dbReference type="SAM" id="Phobius"/>
    </source>
</evidence>
<keyword evidence="2" id="KW-0812">Transmembrane</keyword>
<keyword evidence="2" id="KW-0472">Membrane</keyword>
<organism evidence="4">
    <name type="scientific">Drosophila sechellia</name>
    <name type="common">Fruit fly</name>
    <dbReference type="NCBI Taxonomy" id="7238"/>
    <lineage>
        <taxon>Eukaryota</taxon>
        <taxon>Metazoa</taxon>
        <taxon>Ecdysozoa</taxon>
        <taxon>Arthropoda</taxon>
        <taxon>Hexapoda</taxon>
        <taxon>Insecta</taxon>
        <taxon>Pterygota</taxon>
        <taxon>Neoptera</taxon>
        <taxon>Endopterygota</taxon>
        <taxon>Diptera</taxon>
        <taxon>Brachycera</taxon>
        <taxon>Muscomorpha</taxon>
        <taxon>Ephydroidea</taxon>
        <taxon>Drosophilidae</taxon>
        <taxon>Drosophila</taxon>
        <taxon>Sophophora</taxon>
    </lineage>
</organism>
<protein>
    <submittedName>
        <fullName evidence="3">GM14858</fullName>
    </submittedName>
</protein>
<dbReference type="HOGENOM" id="CLU_633520_0_0_1"/>
<keyword evidence="2" id="KW-1133">Transmembrane helix</keyword>
<gene>
    <name evidence="3" type="primary">Dsec\GM14858</name>
    <name evidence="3" type="ORF">Dsec_GM14858</name>
</gene>
<accession>B4HV99</accession>
<dbReference type="EMBL" id="CH480817">
    <property type="protein sequence ID" value="EDW50867.1"/>
    <property type="molecule type" value="Genomic_DNA"/>
</dbReference>
<feature type="region of interest" description="Disordered" evidence="1">
    <location>
        <begin position="61"/>
        <end position="119"/>
    </location>
</feature>
<evidence type="ECO:0000313" key="3">
    <source>
        <dbReference type="EMBL" id="EDW50867.1"/>
    </source>
</evidence>
<name>B4HV99_DROSE</name>
<keyword evidence="4" id="KW-1185">Reference proteome</keyword>
<feature type="region of interest" description="Disordered" evidence="1">
    <location>
        <begin position="230"/>
        <end position="269"/>
    </location>
</feature>